<keyword evidence="2" id="KW-1185">Reference proteome</keyword>
<dbReference type="Proteomes" id="UP000652761">
    <property type="component" value="Unassembled WGS sequence"/>
</dbReference>
<accession>A0A843T6M8</accession>
<organism evidence="1 2">
    <name type="scientific">Colocasia esculenta</name>
    <name type="common">Wild taro</name>
    <name type="synonym">Arum esculentum</name>
    <dbReference type="NCBI Taxonomy" id="4460"/>
    <lineage>
        <taxon>Eukaryota</taxon>
        <taxon>Viridiplantae</taxon>
        <taxon>Streptophyta</taxon>
        <taxon>Embryophyta</taxon>
        <taxon>Tracheophyta</taxon>
        <taxon>Spermatophyta</taxon>
        <taxon>Magnoliopsida</taxon>
        <taxon>Liliopsida</taxon>
        <taxon>Araceae</taxon>
        <taxon>Aroideae</taxon>
        <taxon>Colocasieae</taxon>
        <taxon>Colocasia</taxon>
    </lineage>
</organism>
<proteinExistence type="predicted"/>
<name>A0A843T6M8_COLES</name>
<evidence type="ECO:0000313" key="1">
    <source>
        <dbReference type="EMBL" id="MQL67768.1"/>
    </source>
</evidence>
<gene>
    <name evidence="1" type="ORF">Taro_000062</name>
</gene>
<comment type="caution">
    <text evidence="1">The sequence shown here is derived from an EMBL/GenBank/DDBJ whole genome shotgun (WGS) entry which is preliminary data.</text>
</comment>
<dbReference type="AlphaFoldDB" id="A0A843T6M8"/>
<sequence>MGCEGYYECPAWEGVMGLRGWRGGAGSSPYGEANLPACCGVPYRAIRGINLTRLACEWYNSAYGLAPHEEAIPPPRVTPSAALADALRSAEGYDPAKEGSPPTASESPSSQFVFYFPFLWAVRPGLAVGESAPFPEGFE</sequence>
<reference evidence="1" key="1">
    <citation type="submission" date="2017-07" db="EMBL/GenBank/DDBJ databases">
        <title>Taro Niue Genome Assembly and Annotation.</title>
        <authorList>
            <person name="Atibalentja N."/>
            <person name="Keating K."/>
            <person name="Fields C.J."/>
        </authorList>
    </citation>
    <scope>NUCLEOTIDE SEQUENCE</scope>
    <source>
        <strain evidence="1">Niue_2</strain>
        <tissue evidence="1">Leaf</tissue>
    </source>
</reference>
<dbReference type="EMBL" id="NMUH01000001">
    <property type="protein sequence ID" value="MQL67768.1"/>
    <property type="molecule type" value="Genomic_DNA"/>
</dbReference>
<protein>
    <submittedName>
        <fullName evidence="1">Uncharacterized protein</fullName>
    </submittedName>
</protein>
<evidence type="ECO:0000313" key="2">
    <source>
        <dbReference type="Proteomes" id="UP000652761"/>
    </source>
</evidence>